<reference evidence="1 2" key="1">
    <citation type="submission" date="2023-04" db="EMBL/GenBank/DDBJ databases">
        <title>Halomonas strains isolated from rhizosphere soil.</title>
        <authorList>
            <person name="Xu L."/>
            <person name="Sun J.-Q."/>
        </authorList>
    </citation>
    <scope>NUCLEOTIDE SEQUENCE [LARGE SCALE GENOMIC DNA]</scope>
    <source>
        <strain evidence="1 2">LR5S20</strain>
    </source>
</reference>
<organism evidence="1 2">
    <name type="scientific">Halomonas rhizosphaerae</name>
    <dbReference type="NCBI Taxonomy" id="3043296"/>
    <lineage>
        <taxon>Bacteria</taxon>
        <taxon>Pseudomonadati</taxon>
        <taxon>Pseudomonadota</taxon>
        <taxon>Gammaproteobacteria</taxon>
        <taxon>Oceanospirillales</taxon>
        <taxon>Halomonadaceae</taxon>
        <taxon>Halomonas</taxon>
    </lineage>
</organism>
<dbReference type="Proteomes" id="UP001225957">
    <property type="component" value="Unassembled WGS sequence"/>
</dbReference>
<comment type="caution">
    <text evidence="1">The sequence shown here is derived from an EMBL/GenBank/DDBJ whole genome shotgun (WGS) entry which is preliminary data.</text>
</comment>
<evidence type="ECO:0000313" key="2">
    <source>
        <dbReference type="Proteomes" id="UP001225957"/>
    </source>
</evidence>
<sequence length="231" mass="26252">MRKIDETLAAWESSLSKSVDIGGLFSRNPVAHKWKAPFRSLSLRETVSWRTHDLLVQSLLLYDSGHLLGSRILLRSAFETVAVLIYLNQLTRKVLTGNLSFQQFSDTTSKLLLGSRDGSTSHQAINIITVIENCDKRYPGIKALYGALSESSHPNYEGASIGYSVIDKEKFVTSFSNRWASMYKANHIGSMELCITTFYHEYNEEWTDAFEKLESWVSENDDKLEVIKDRV</sequence>
<proteinExistence type="predicted"/>
<accession>A0ABT6V4X6</accession>
<dbReference type="RefSeq" id="WP_282736731.1">
    <property type="nucleotide sequence ID" value="NZ_JASCQP010000040.1"/>
</dbReference>
<keyword evidence="2" id="KW-1185">Reference proteome</keyword>
<evidence type="ECO:0000313" key="1">
    <source>
        <dbReference type="EMBL" id="MDI5892820.1"/>
    </source>
</evidence>
<gene>
    <name evidence="1" type="ORF">QLQ83_17145</name>
</gene>
<dbReference type="EMBL" id="JASCQP010000040">
    <property type="protein sequence ID" value="MDI5892820.1"/>
    <property type="molecule type" value="Genomic_DNA"/>
</dbReference>
<name>A0ABT6V4X6_9GAMM</name>
<protein>
    <submittedName>
        <fullName evidence="1">Uncharacterized protein</fullName>
    </submittedName>
</protein>